<dbReference type="EMBL" id="UINC01155396">
    <property type="protein sequence ID" value="SVD51220.1"/>
    <property type="molecule type" value="Genomic_DNA"/>
</dbReference>
<proteinExistence type="predicted"/>
<feature type="non-terminal residue" evidence="1">
    <location>
        <position position="182"/>
    </location>
</feature>
<organism evidence="1">
    <name type="scientific">marine metagenome</name>
    <dbReference type="NCBI Taxonomy" id="408172"/>
    <lineage>
        <taxon>unclassified sequences</taxon>
        <taxon>metagenomes</taxon>
        <taxon>ecological metagenomes</taxon>
    </lineage>
</organism>
<gene>
    <name evidence="1" type="ORF">METZ01_LOCUS404074</name>
</gene>
<accession>A0A382VXW0</accession>
<protein>
    <submittedName>
        <fullName evidence="1">Uncharacterized protein</fullName>
    </submittedName>
</protein>
<sequence>MKGINEKHKVALVTTCQDVKAVDQVNKETFFPIYQVDQNPGHMDGVYIGLSTPFEGGLFDECDYVLHFHGDVETPPDYIDLLYMEVKGKYKVGSQPRQWMFDRDGKFRDGKSVPFHTSFFIIETQLGKNIFKWGRLDEYKKVSAQNGHPDCHFETVMYAGLSEYNFDYDKDLYHTDSIMNLK</sequence>
<evidence type="ECO:0000313" key="1">
    <source>
        <dbReference type="EMBL" id="SVD51220.1"/>
    </source>
</evidence>
<reference evidence="1" key="1">
    <citation type="submission" date="2018-05" db="EMBL/GenBank/DDBJ databases">
        <authorList>
            <person name="Lanie J.A."/>
            <person name="Ng W.-L."/>
            <person name="Kazmierczak K.M."/>
            <person name="Andrzejewski T.M."/>
            <person name="Davidsen T.M."/>
            <person name="Wayne K.J."/>
            <person name="Tettelin H."/>
            <person name="Glass J.I."/>
            <person name="Rusch D."/>
            <person name="Podicherti R."/>
            <person name="Tsui H.-C.T."/>
            <person name="Winkler M.E."/>
        </authorList>
    </citation>
    <scope>NUCLEOTIDE SEQUENCE</scope>
</reference>
<name>A0A382VXW0_9ZZZZ</name>
<dbReference type="AlphaFoldDB" id="A0A382VXW0"/>